<reference evidence="3" key="1">
    <citation type="journal article" date="2017" name="Nature">
        <title>The sunflower genome provides insights into oil metabolism, flowering and Asterid evolution.</title>
        <authorList>
            <person name="Badouin H."/>
            <person name="Gouzy J."/>
            <person name="Grassa C.J."/>
            <person name="Murat F."/>
            <person name="Staton S.E."/>
            <person name="Cottret L."/>
            <person name="Lelandais-Briere C."/>
            <person name="Owens G.L."/>
            <person name="Carrere S."/>
            <person name="Mayjonade B."/>
            <person name="Legrand L."/>
            <person name="Gill N."/>
            <person name="Kane N.C."/>
            <person name="Bowers J.E."/>
            <person name="Hubner S."/>
            <person name="Bellec A."/>
            <person name="Berard A."/>
            <person name="Berges H."/>
            <person name="Blanchet N."/>
            <person name="Boniface M.C."/>
            <person name="Brunel D."/>
            <person name="Catrice O."/>
            <person name="Chaidir N."/>
            <person name="Claudel C."/>
            <person name="Donnadieu C."/>
            <person name="Faraut T."/>
            <person name="Fievet G."/>
            <person name="Helmstetter N."/>
            <person name="King M."/>
            <person name="Knapp S.J."/>
            <person name="Lai Z."/>
            <person name="Le Paslier M.C."/>
            <person name="Lippi Y."/>
            <person name="Lorenzon L."/>
            <person name="Mandel J.R."/>
            <person name="Marage G."/>
            <person name="Marchand G."/>
            <person name="Marquand E."/>
            <person name="Bret-Mestries E."/>
            <person name="Morien E."/>
            <person name="Nambeesan S."/>
            <person name="Nguyen T."/>
            <person name="Pegot-Espagnet P."/>
            <person name="Pouilly N."/>
            <person name="Raftis F."/>
            <person name="Sallet E."/>
            <person name="Schiex T."/>
            <person name="Thomas J."/>
            <person name="Vandecasteele C."/>
            <person name="Vares D."/>
            <person name="Vear F."/>
            <person name="Vautrin S."/>
            <person name="Crespi M."/>
            <person name="Mangin B."/>
            <person name="Burke J.M."/>
            <person name="Salse J."/>
            <person name="Munos S."/>
            <person name="Vincourt P."/>
            <person name="Rieseberg L.H."/>
            <person name="Langlade N.B."/>
        </authorList>
    </citation>
    <scope>NUCLEOTIDE SEQUENCE</scope>
    <source>
        <tissue evidence="3">Leaves</tissue>
    </source>
</reference>
<dbReference type="EMBL" id="MNCJ02000329">
    <property type="protein sequence ID" value="KAF5767806.1"/>
    <property type="molecule type" value="Genomic_DNA"/>
</dbReference>
<evidence type="ECO:0000259" key="1">
    <source>
        <dbReference type="Pfam" id="PF16486"/>
    </source>
</evidence>
<comment type="caution">
    <text evidence="3">The sequence shown here is derived from an EMBL/GenBank/DDBJ whole genome shotgun (WGS) entry which is preliminary data.</text>
</comment>
<gene>
    <name evidence="3" type="ORF">HanXRQr2_Chr07g0315611</name>
    <name evidence="2" type="ORF">HanXRQr2_Chr14g0629021</name>
</gene>
<evidence type="ECO:0000313" key="4">
    <source>
        <dbReference type="Proteomes" id="UP000215914"/>
    </source>
</evidence>
<dbReference type="InterPro" id="IPR032474">
    <property type="entry name" value="Argonaute_N"/>
</dbReference>
<dbReference type="Proteomes" id="UP000215914">
    <property type="component" value="Unassembled WGS sequence"/>
</dbReference>
<sequence length="87" mass="10122">MVSEVNSTKLNKTIMTQLVKVHRNIDLGMKLPVYDERRALYTAGRLPFIAKEFTVTIEDDIEWIGITKWTPKRSTVQHSGSRPIFFR</sequence>
<accession>A0A9K3IP76</accession>
<evidence type="ECO:0000313" key="2">
    <source>
        <dbReference type="EMBL" id="KAF5767806.1"/>
    </source>
</evidence>
<name>A0A9K3IP76_HELAN</name>
<evidence type="ECO:0000313" key="3">
    <source>
        <dbReference type="EMBL" id="KAF5800402.1"/>
    </source>
</evidence>
<protein>
    <recommendedName>
        <fullName evidence="1">Protein argonaute N-terminal domain-containing protein</fullName>
    </recommendedName>
</protein>
<dbReference type="AlphaFoldDB" id="A0A9K3IP76"/>
<organism evidence="3 4">
    <name type="scientific">Helianthus annuus</name>
    <name type="common">Common sunflower</name>
    <dbReference type="NCBI Taxonomy" id="4232"/>
    <lineage>
        <taxon>Eukaryota</taxon>
        <taxon>Viridiplantae</taxon>
        <taxon>Streptophyta</taxon>
        <taxon>Embryophyta</taxon>
        <taxon>Tracheophyta</taxon>
        <taxon>Spermatophyta</taxon>
        <taxon>Magnoliopsida</taxon>
        <taxon>eudicotyledons</taxon>
        <taxon>Gunneridae</taxon>
        <taxon>Pentapetalae</taxon>
        <taxon>asterids</taxon>
        <taxon>campanulids</taxon>
        <taxon>Asterales</taxon>
        <taxon>Asteraceae</taxon>
        <taxon>Asteroideae</taxon>
        <taxon>Heliantheae alliance</taxon>
        <taxon>Heliantheae</taxon>
        <taxon>Helianthus</taxon>
    </lineage>
</organism>
<dbReference type="Pfam" id="PF16486">
    <property type="entry name" value="ArgoN"/>
    <property type="match status" value="1"/>
</dbReference>
<dbReference type="EMBL" id="MNCJ02000322">
    <property type="protein sequence ID" value="KAF5800402.1"/>
    <property type="molecule type" value="Genomic_DNA"/>
</dbReference>
<dbReference type="Gramene" id="mRNA:HanXRQr2_Chr14g0629021">
    <property type="protein sequence ID" value="mRNA:HanXRQr2_Chr14g0629021"/>
    <property type="gene ID" value="HanXRQr2_Chr14g0629021"/>
</dbReference>
<proteinExistence type="predicted"/>
<dbReference type="Gramene" id="mRNA:HanXRQr2_Chr07g0315611">
    <property type="protein sequence ID" value="mRNA:HanXRQr2_Chr07g0315611"/>
    <property type="gene ID" value="HanXRQr2_Chr07g0315611"/>
</dbReference>
<feature type="domain" description="Protein argonaute N-terminal" evidence="1">
    <location>
        <begin position="5"/>
        <end position="71"/>
    </location>
</feature>
<keyword evidence="4" id="KW-1185">Reference proteome</keyword>
<reference evidence="3" key="2">
    <citation type="submission" date="2020-06" db="EMBL/GenBank/DDBJ databases">
        <title>Helianthus annuus Genome sequencing and assembly Release 2.</title>
        <authorList>
            <person name="Gouzy J."/>
            <person name="Langlade N."/>
            <person name="Munos S."/>
        </authorList>
    </citation>
    <scope>NUCLEOTIDE SEQUENCE</scope>
    <source>
        <tissue evidence="3">Leaves</tissue>
    </source>
</reference>